<dbReference type="GO" id="GO:0003677">
    <property type="term" value="F:DNA binding"/>
    <property type="evidence" value="ECO:0007669"/>
    <property type="project" value="UniProtKB-KW"/>
</dbReference>
<dbReference type="SUPFAM" id="SSF55781">
    <property type="entry name" value="GAF domain-like"/>
    <property type="match status" value="1"/>
</dbReference>
<dbReference type="PROSITE" id="PS51077">
    <property type="entry name" value="HTH_ICLR"/>
    <property type="match status" value="1"/>
</dbReference>
<feature type="domain" description="HTH iclR-type" evidence="4">
    <location>
        <begin position="18"/>
        <end position="81"/>
    </location>
</feature>
<evidence type="ECO:0000313" key="6">
    <source>
        <dbReference type="EMBL" id="RJF77798.1"/>
    </source>
</evidence>
<dbReference type="InterPro" id="IPR036390">
    <property type="entry name" value="WH_DNA-bd_sf"/>
</dbReference>
<evidence type="ECO:0000256" key="2">
    <source>
        <dbReference type="ARBA" id="ARBA00023125"/>
    </source>
</evidence>
<gene>
    <name evidence="6" type="ORF">D4Q52_02515</name>
</gene>
<feature type="domain" description="IclR-ED" evidence="5">
    <location>
        <begin position="82"/>
        <end position="264"/>
    </location>
</feature>
<dbReference type="Proteomes" id="UP000285523">
    <property type="component" value="Unassembled WGS sequence"/>
</dbReference>
<dbReference type="InterPro" id="IPR029016">
    <property type="entry name" value="GAF-like_dom_sf"/>
</dbReference>
<dbReference type="Pfam" id="PF09339">
    <property type="entry name" value="HTH_IclR"/>
    <property type="match status" value="1"/>
</dbReference>
<keyword evidence="1" id="KW-0805">Transcription regulation</keyword>
<sequence>MRQGRQIMTKTSAQPADDSPLERYFKVLESVAISGEGAIVTEIATNCQLPLGTAHRLLQNLLRTGLLTNKEGRRKDYQLGERLLRLLHAGTDSARLAIAVQPILDQLANQFDETCYLARLVGHQVVSVAWAAPNGGLRGHVVPGHILAPHVAASAKAILAFQSDVLIDRILSEPLPQLTPETKVARGDVERDYAQVRDNQFATCWNEMEVGFGAIAVPIPIPDIGVIYSVGTAGFTERLSRRPVADFVGQLQKAVEPLVRALREPSAQR</sequence>
<dbReference type="SMART" id="SM00346">
    <property type="entry name" value="HTH_ICLR"/>
    <property type="match status" value="1"/>
</dbReference>
<evidence type="ECO:0000259" key="5">
    <source>
        <dbReference type="PROSITE" id="PS51078"/>
    </source>
</evidence>
<dbReference type="OrthoDB" id="31778at2"/>
<dbReference type="InterPro" id="IPR050707">
    <property type="entry name" value="HTH_MetabolicPath_Reg"/>
</dbReference>
<dbReference type="Gene3D" id="1.10.10.10">
    <property type="entry name" value="Winged helix-like DNA-binding domain superfamily/Winged helix DNA-binding domain"/>
    <property type="match status" value="1"/>
</dbReference>
<dbReference type="EMBL" id="QYYD01000002">
    <property type="protein sequence ID" value="RJF77798.1"/>
    <property type="molecule type" value="Genomic_DNA"/>
</dbReference>
<dbReference type="InterPro" id="IPR036388">
    <property type="entry name" value="WH-like_DNA-bd_sf"/>
</dbReference>
<evidence type="ECO:0000256" key="1">
    <source>
        <dbReference type="ARBA" id="ARBA00023015"/>
    </source>
</evidence>
<accession>A0A418VNJ3</accession>
<dbReference type="InterPro" id="IPR014757">
    <property type="entry name" value="Tscrpt_reg_IclR_C"/>
</dbReference>
<comment type="caution">
    <text evidence="6">The sequence shown here is derived from an EMBL/GenBank/DDBJ whole genome shotgun (WGS) entry which is preliminary data.</text>
</comment>
<reference evidence="6 7" key="1">
    <citation type="submission" date="2018-09" db="EMBL/GenBank/DDBJ databases">
        <title>Draft genome sequence of Rhodopseudomonas palustris 2.1.18.</title>
        <authorList>
            <person name="Robertson S.L."/>
            <person name="Meyer T.E."/>
            <person name="Kyndt J.A."/>
        </authorList>
    </citation>
    <scope>NUCLEOTIDE SEQUENCE [LARGE SCALE GENOMIC DNA]</scope>
    <source>
        <strain evidence="6 7">2.1.18</strain>
    </source>
</reference>
<dbReference type="Gene3D" id="3.30.450.40">
    <property type="match status" value="1"/>
</dbReference>
<dbReference type="PANTHER" id="PTHR30136:SF35">
    <property type="entry name" value="HTH-TYPE TRANSCRIPTIONAL REGULATOR RV1719"/>
    <property type="match status" value="1"/>
</dbReference>
<protein>
    <submittedName>
        <fullName evidence="6">IclR family transcriptional regulator</fullName>
    </submittedName>
</protein>
<dbReference type="InterPro" id="IPR005471">
    <property type="entry name" value="Tscrpt_reg_IclR_N"/>
</dbReference>
<dbReference type="PROSITE" id="PS51078">
    <property type="entry name" value="ICLR_ED"/>
    <property type="match status" value="1"/>
</dbReference>
<proteinExistence type="predicted"/>
<dbReference type="GO" id="GO:0003700">
    <property type="term" value="F:DNA-binding transcription factor activity"/>
    <property type="evidence" value="ECO:0007669"/>
    <property type="project" value="TreeGrafter"/>
</dbReference>
<dbReference type="AlphaFoldDB" id="A0A418VNJ3"/>
<evidence type="ECO:0000313" key="7">
    <source>
        <dbReference type="Proteomes" id="UP000285523"/>
    </source>
</evidence>
<organism evidence="6 7">
    <name type="scientific">Rhodopseudomonas palustris</name>
    <dbReference type="NCBI Taxonomy" id="1076"/>
    <lineage>
        <taxon>Bacteria</taxon>
        <taxon>Pseudomonadati</taxon>
        <taxon>Pseudomonadota</taxon>
        <taxon>Alphaproteobacteria</taxon>
        <taxon>Hyphomicrobiales</taxon>
        <taxon>Nitrobacteraceae</taxon>
        <taxon>Rhodopseudomonas</taxon>
    </lineage>
</organism>
<dbReference type="GO" id="GO:0045892">
    <property type="term" value="P:negative regulation of DNA-templated transcription"/>
    <property type="evidence" value="ECO:0007669"/>
    <property type="project" value="TreeGrafter"/>
</dbReference>
<dbReference type="SUPFAM" id="SSF46785">
    <property type="entry name" value="Winged helix' DNA-binding domain"/>
    <property type="match status" value="1"/>
</dbReference>
<evidence type="ECO:0000256" key="3">
    <source>
        <dbReference type="ARBA" id="ARBA00023163"/>
    </source>
</evidence>
<keyword evidence="3" id="KW-0804">Transcription</keyword>
<dbReference type="Pfam" id="PF01614">
    <property type="entry name" value="IclR_C"/>
    <property type="match status" value="1"/>
</dbReference>
<dbReference type="PANTHER" id="PTHR30136">
    <property type="entry name" value="HELIX-TURN-HELIX TRANSCRIPTIONAL REGULATOR, ICLR FAMILY"/>
    <property type="match status" value="1"/>
</dbReference>
<keyword evidence="2" id="KW-0238">DNA-binding</keyword>
<evidence type="ECO:0000259" key="4">
    <source>
        <dbReference type="PROSITE" id="PS51077"/>
    </source>
</evidence>
<name>A0A418VNJ3_RHOPL</name>